<evidence type="ECO:0000313" key="2">
    <source>
        <dbReference type="EMBL" id="KAJ4002792.1"/>
    </source>
</evidence>
<proteinExistence type="predicted"/>
<keyword evidence="3" id="KW-1185">Reference proteome</keyword>
<dbReference type="EMBL" id="JAPDHF010000030">
    <property type="protein sequence ID" value="KAJ4002792.1"/>
    <property type="molecule type" value="Genomic_DNA"/>
</dbReference>
<protein>
    <recommendedName>
        <fullName evidence="4">Transcription factor domain-containing protein</fullName>
    </recommendedName>
</protein>
<evidence type="ECO:0000256" key="1">
    <source>
        <dbReference type="SAM" id="MobiDB-lite"/>
    </source>
</evidence>
<dbReference type="CDD" id="cd12148">
    <property type="entry name" value="fungal_TF_MHR"/>
    <property type="match status" value="1"/>
</dbReference>
<dbReference type="InterPro" id="IPR053187">
    <property type="entry name" value="Notoamide_regulator"/>
</dbReference>
<evidence type="ECO:0000313" key="3">
    <source>
        <dbReference type="Proteomes" id="UP001152130"/>
    </source>
</evidence>
<accession>A0A9W8PD49</accession>
<dbReference type="AlphaFoldDB" id="A0A9W8PD49"/>
<dbReference type="PANTHER" id="PTHR47256">
    <property type="entry name" value="ZN(II)2CYS6 TRANSCRIPTION FACTOR (EUROFUNG)-RELATED"/>
    <property type="match status" value="1"/>
</dbReference>
<feature type="region of interest" description="Disordered" evidence="1">
    <location>
        <begin position="1"/>
        <end position="29"/>
    </location>
</feature>
<feature type="compositionally biased region" description="Basic and acidic residues" evidence="1">
    <location>
        <begin position="1"/>
        <end position="10"/>
    </location>
</feature>
<dbReference type="PANTHER" id="PTHR47256:SF10">
    <property type="entry name" value="ZN(II)2CYS6 TRANSCRIPTION FACTOR (EUROFUNG)"/>
    <property type="match status" value="1"/>
</dbReference>
<sequence>MLREMPRSRETSATSEAHNASPSPQPQNLIRSLLPFNPLEQELMVRNPIAYPILLPMAVSDLPLKELTSRRPGMTATQVLRDTASPSSADMMLTDDEESNEDALFEFCQGLPHLCPSHVEYLRKADLTLYMELPIPNETAVRVIALYLNNDYPVLPLFHADLFLRDLCQNQPYFCSALLISALLGWALSALHFMCMTAITHGQDDLGLDYLRQGLELGQKMGILNAEPGTQAGWLTGYADWTRAVSYAAWGAYNLASVDVEIAPGLPMPGDIDGDLAIQEDKLHISYVNGQAFNASCKLWIIFAPVAKRYYQGSNMSVQHASVEFAEEIYRQLLAWADELPLELVRRPGSCHGVHMLHANNATPQTVYQASIEQMKRLLLSHRSDMGPEVLSIFWQSCVIYVANAVIHSGDDQNERQFYVNLCLIGLQELYLSYRISGTMVKAIVVMAIRNGALENYQAVDIRRRLGETATRFEMDTWVVRSWVIIDLNLAVSDSAGAQGGKIAEDFDSSSGAKGDD</sequence>
<organism evidence="2 3">
    <name type="scientific">Fusarium irregulare</name>
    <dbReference type="NCBI Taxonomy" id="2494466"/>
    <lineage>
        <taxon>Eukaryota</taxon>
        <taxon>Fungi</taxon>
        <taxon>Dikarya</taxon>
        <taxon>Ascomycota</taxon>
        <taxon>Pezizomycotina</taxon>
        <taxon>Sordariomycetes</taxon>
        <taxon>Hypocreomycetidae</taxon>
        <taxon>Hypocreales</taxon>
        <taxon>Nectriaceae</taxon>
        <taxon>Fusarium</taxon>
        <taxon>Fusarium incarnatum-equiseti species complex</taxon>
    </lineage>
</organism>
<gene>
    <name evidence="2" type="ORF">NW766_012724</name>
</gene>
<dbReference type="Proteomes" id="UP001152130">
    <property type="component" value="Unassembled WGS sequence"/>
</dbReference>
<evidence type="ECO:0008006" key="4">
    <source>
        <dbReference type="Google" id="ProtNLM"/>
    </source>
</evidence>
<comment type="caution">
    <text evidence="2">The sequence shown here is derived from an EMBL/GenBank/DDBJ whole genome shotgun (WGS) entry which is preliminary data.</text>
</comment>
<feature type="compositionally biased region" description="Polar residues" evidence="1">
    <location>
        <begin position="11"/>
        <end position="29"/>
    </location>
</feature>
<name>A0A9W8PD49_9HYPO</name>
<reference evidence="2" key="1">
    <citation type="submission" date="2022-10" db="EMBL/GenBank/DDBJ databases">
        <title>Fusarium specimens isolated from Avocado Roots.</title>
        <authorList>
            <person name="Stajich J."/>
            <person name="Roper C."/>
            <person name="Heimlech-Rivalta G."/>
        </authorList>
    </citation>
    <scope>NUCLEOTIDE SEQUENCE</scope>
    <source>
        <strain evidence="2">CF00143</strain>
    </source>
</reference>